<keyword evidence="6 7" id="KW-0472">Membrane</keyword>
<dbReference type="EMBL" id="CP066787">
    <property type="protein sequence ID" value="QQM32876.1"/>
    <property type="molecule type" value="Genomic_DNA"/>
</dbReference>
<feature type="transmembrane region" description="Helical" evidence="7">
    <location>
        <begin position="116"/>
        <end position="137"/>
    </location>
</feature>
<dbReference type="InterPro" id="IPR035906">
    <property type="entry name" value="MetI-like_sf"/>
</dbReference>
<evidence type="ECO:0000313" key="9">
    <source>
        <dbReference type="EMBL" id="QQM32876.1"/>
    </source>
</evidence>
<organism evidence="9 10">
    <name type="scientific">Martelella lutilitoris</name>
    <dbReference type="NCBI Taxonomy" id="2583532"/>
    <lineage>
        <taxon>Bacteria</taxon>
        <taxon>Pseudomonadati</taxon>
        <taxon>Pseudomonadota</taxon>
        <taxon>Alphaproteobacteria</taxon>
        <taxon>Hyphomicrobiales</taxon>
        <taxon>Aurantimonadaceae</taxon>
        <taxon>Martelella</taxon>
    </lineage>
</organism>
<comment type="similarity">
    <text evidence="7">Belongs to the binding-protein-dependent transport system permease family.</text>
</comment>
<dbReference type="GO" id="GO:0005886">
    <property type="term" value="C:plasma membrane"/>
    <property type="evidence" value="ECO:0007669"/>
    <property type="project" value="UniProtKB-SubCell"/>
</dbReference>
<evidence type="ECO:0000256" key="3">
    <source>
        <dbReference type="ARBA" id="ARBA00022475"/>
    </source>
</evidence>
<dbReference type="KEGG" id="mlut:JET14_20730"/>
<keyword evidence="4 7" id="KW-0812">Transmembrane</keyword>
<dbReference type="PROSITE" id="PS50928">
    <property type="entry name" value="ABC_TM1"/>
    <property type="match status" value="1"/>
</dbReference>
<name>A0A7T7HPA2_9HYPH</name>
<dbReference type="Proteomes" id="UP000596083">
    <property type="component" value="Plasmid plas-001"/>
</dbReference>
<evidence type="ECO:0000259" key="8">
    <source>
        <dbReference type="PROSITE" id="PS50928"/>
    </source>
</evidence>
<gene>
    <name evidence="9" type="ORF">JET14_20730</name>
</gene>
<dbReference type="RefSeq" id="WP_200338246.1">
    <property type="nucleotide sequence ID" value="NZ_CP066787.1"/>
</dbReference>
<evidence type="ECO:0000256" key="4">
    <source>
        <dbReference type="ARBA" id="ARBA00022692"/>
    </source>
</evidence>
<protein>
    <submittedName>
        <fullName evidence="9">ABC transporter permease subunit</fullName>
    </submittedName>
</protein>
<dbReference type="SUPFAM" id="SSF161098">
    <property type="entry name" value="MetI-like"/>
    <property type="match status" value="1"/>
</dbReference>
<feature type="transmembrane region" description="Helical" evidence="7">
    <location>
        <begin position="25"/>
        <end position="43"/>
    </location>
</feature>
<feature type="transmembrane region" description="Helical" evidence="7">
    <location>
        <begin position="143"/>
        <end position="164"/>
    </location>
</feature>
<dbReference type="AlphaFoldDB" id="A0A7T7HPA2"/>
<dbReference type="CDD" id="cd06261">
    <property type="entry name" value="TM_PBP2"/>
    <property type="match status" value="1"/>
</dbReference>
<dbReference type="PANTHER" id="PTHR30151:SF38">
    <property type="entry name" value="ALIPHATIC SULFONATES TRANSPORT PERMEASE PROTEIN SSUC-RELATED"/>
    <property type="match status" value="1"/>
</dbReference>
<evidence type="ECO:0000256" key="6">
    <source>
        <dbReference type="ARBA" id="ARBA00023136"/>
    </source>
</evidence>
<comment type="subcellular location">
    <subcellularLocation>
        <location evidence="1 7">Cell membrane</location>
        <topology evidence="1 7">Multi-pass membrane protein</topology>
    </subcellularLocation>
</comment>
<feature type="transmembrane region" description="Helical" evidence="7">
    <location>
        <begin position="85"/>
        <end position="104"/>
    </location>
</feature>
<dbReference type="GO" id="GO:0055085">
    <property type="term" value="P:transmembrane transport"/>
    <property type="evidence" value="ECO:0007669"/>
    <property type="project" value="InterPro"/>
</dbReference>
<keyword evidence="5 7" id="KW-1133">Transmembrane helix</keyword>
<feature type="transmembrane region" description="Helical" evidence="7">
    <location>
        <begin position="240"/>
        <end position="259"/>
    </location>
</feature>
<dbReference type="InterPro" id="IPR000515">
    <property type="entry name" value="MetI-like"/>
</dbReference>
<geneLocation type="plasmid" evidence="9 10">
    <name>plas-001</name>
</geneLocation>
<keyword evidence="2 7" id="KW-0813">Transport</keyword>
<sequence length="280" mass="30270">MTDFTYFSASVLRPVLDRLGRTGQFLWSGFAGLAAFSLLAAVWQYGHEQWGAFILPSPIATLTATWSILSDPAAWSLIAQTVGRALQGFLLSAFSGALLGVVAGHSPATIRLARPLITILIGVPPIAWIVLALIWFGAGDGTVIATVVVTAVPIIFAGTAEGILSRDRKLDDMARVFGANAWRRMTSLRLRQLTAHLFPALTLALGMSFKVAVMAELLANVGGIGGELSAARSYLDITQALAWVMIAVIALLIFEYGVIHPIRSEFERWRRAEIPWGVKR</sequence>
<dbReference type="Pfam" id="PF00528">
    <property type="entry name" value="BPD_transp_1"/>
    <property type="match status" value="1"/>
</dbReference>
<evidence type="ECO:0000256" key="2">
    <source>
        <dbReference type="ARBA" id="ARBA00022448"/>
    </source>
</evidence>
<evidence type="ECO:0000256" key="1">
    <source>
        <dbReference type="ARBA" id="ARBA00004651"/>
    </source>
</evidence>
<feature type="transmembrane region" description="Helical" evidence="7">
    <location>
        <begin position="193"/>
        <end position="213"/>
    </location>
</feature>
<dbReference type="PANTHER" id="PTHR30151">
    <property type="entry name" value="ALKANE SULFONATE ABC TRANSPORTER-RELATED, MEMBRANE SUBUNIT"/>
    <property type="match status" value="1"/>
</dbReference>
<accession>A0A7T7HPA2</accession>
<evidence type="ECO:0000313" key="10">
    <source>
        <dbReference type="Proteomes" id="UP000596083"/>
    </source>
</evidence>
<reference evidence="9 10" key="1">
    <citation type="submission" date="2020-12" db="EMBL/GenBank/DDBJ databases">
        <authorList>
            <person name="Zheng R.K."/>
            <person name="Sun C.M."/>
        </authorList>
    </citation>
    <scope>NUCLEOTIDE SEQUENCE [LARGE SCALE GENOMIC DNA]</scope>
    <source>
        <strain evidence="9 10">ZRK001</strain>
        <plasmid evidence="9 10">plas-001</plasmid>
    </source>
</reference>
<proteinExistence type="inferred from homology"/>
<feature type="transmembrane region" description="Helical" evidence="7">
    <location>
        <begin position="50"/>
        <end position="69"/>
    </location>
</feature>
<keyword evidence="3" id="KW-1003">Cell membrane</keyword>
<dbReference type="Gene3D" id="1.10.3720.10">
    <property type="entry name" value="MetI-like"/>
    <property type="match status" value="1"/>
</dbReference>
<evidence type="ECO:0000256" key="7">
    <source>
        <dbReference type="RuleBase" id="RU363032"/>
    </source>
</evidence>
<feature type="domain" description="ABC transmembrane type-1" evidence="8">
    <location>
        <begin position="78"/>
        <end position="256"/>
    </location>
</feature>
<evidence type="ECO:0000256" key="5">
    <source>
        <dbReference type="ARBA" id="ARBA00022989"/>
    </source>
</evidence>
<keyword evidence="9" id="KW-0614">Plasmid</keyword>